<comment type="caution">
    <text evidence="1">The sequence shown here is derived from an EMBL/GenBank/DDBJ whole genome shotgun (WGS) entry which is preliminary data.</text>
</comment>
<gene>
    <name evidence="1" type="ORF">UE95_015180</name>
</gene>
<name>A0ABD4UE70_9BURK</name>
<protein>
    <submittedName>
        <fullName evidence="1">Uncharacterized protein</fullName>
    </submittedName>
</protein>
<organism evidence="1 2">
    <name type="scientific">Burkholderia cenocepacia</name>
    <dbReference type="NCBI Taxonomy" id="95486"/>
    <lineage>
        <taxon>Bacteria</taxon>
        <taxon>Pseudomonadati</taxon>
        <taxon>Pseudomonadota</taxon>
        <taxon>Betaproteobacteria</taxon>
        <taxon>Burkholderiales</taxon>
        <taxon>Burkholderiaceae</taxon>
        <taxon>Burkholderia</taxon>
        <taxon>Burkholderia cepacia complex</taxon>
    </lineage>
</organism>
<proteinExistence type="predicted"/>
<evidence type="ECO:0000313" key="1">
    <source>
        <dbReference type="EMBL" id="MCW3712630.1"/>
    </source>
</evidence>
<sequence length="357" mass="40254">MRTYFRNTKRPKLVAESLTAAFPNLQYATALEWVAKIFGYRNWHELQSSVDEFSTPTPLFSQLDPDAENFERLHELYEHQVEKLQELLGDDAPYAEDVAAWTLLADNHSILSRPKRLIDVPHGTPRLQAFAADDRFFYRESPGVDYGSNDYGEGECFACYEILPQDLDATALIEKFVARIRAVRGASVAAIAEKVCRVEVTSPVVECDVSRSSVIQYKDVRLILVDRETGDIRGCGLFRLGVYVGPPGKGCSITCDAKAVVIEGGYDYLSLQLGTVVCLFFQYAFDNMRWMQFGEKSESIAVEIDEDVADQPEATAVLDAVHELWKDELDDRTSEIAESRSLSAWRRLTVDEVLKTH</sequence>
<reference evidence="1 2" key="2">
    <citation type="journal article" date="2017" name="Front. Microbiol.">
        <title>Genomics Reveals a Unique Clone of Burkholderia cenocepacia Harboring an Actively Excising Novel Genomic Island.</title>
        <authorList>
            <person name="Patil P.P."/>
            <person name="Mali S."/>
            <person name="Midha S."/>
            <person name="Gautam V."/>
            <person name="Dash L."/>
            <person name="Kumar S."/>
            <person name="Shastri J."/>
            <person name="Singhal L."/>
            <person name="Patil P.B."/>
        </authorList>
    </citation>
    <scope>NUCLEOTIDE SEQUENCE [LARGE SCALE GENOMIC DNA]</scope>
    <source>
        <strain evidence="1 2">BC-19</strain>
    </source>
</reference>
<evidence type="ECO:0000313" key="2">
    <source>
        <dbReference type="Proteomes" id="UP000191686"/>
    </source>
</evidence>
<dbReference type="Proteomes" id="UP000191686">
    <property type="component" value="Unassembled WGS sequence"/>
</dbReference>
<reference evidence="1 2" key="1">
    <citation type="journal article" date="2017" name="Front. Microbiol.">
        <title>Genomics reveals a unique clone of Burkholderia cenocepacia harbouring an actively excising novel genomic island.</title>
        <authorList>
            <person name="Patil P."/>
            <person name="Mali S."/>
            <person name="Midha S."/>
            <person name="Gautam V."/>
            <person name="Dash L."/>
            <person name="Kumar S."/>
            <person name="Shastri J."/>
            <person name="Singhal L."/>
            <person name="Patil P.B."/>
        </authorList>
    </citation>
    <scope>NUCLEOTIDE SEQUENCE [LARGE SCALE GENOMIC DNA]</scope>
    <source>
        <strain evidence="1 2">BC-19</strain>
    </source>
</reference>
<dbReference type="AlphaFoldDB" id="A0ABD4UE70"/>
<accession>A0ABD4UE70</accession>
<dbReference type="EMBL" id="JYMX02000010">
    <property type="protein sequence ID" value="MCW3712630.1"/>
    <property type="molecule type" value="Genomic_DNA"/>
</dbReference>
<dbReference type="RefSeq" id="WP_080323281.1">
    <property type="nucleotide sequence ID" value="NZ_JANLBS010000054.1"/>
</dbReference>